<dbReference type="OrthoDB" id="77752at2157"/>
<dbReference type="Proteomes" id="UP000245577">
    <property type="component" value="Unassembled WGS sequence"/>
</dbReference>
<dbReference type="AlphaFoldDB" id="A0A2U1S8E7"/>
<name>A0A2U1S8E7_9EURY</name>
<evidence type="ECO:0000313" key="3">
    <source>
        <dbReference type="Proteomes" id="UP000245577"/>
    </source>
</evidence>
<sequence>MVRFNETTCVKINKEKKDLAKSKGLKLQDILDNALNDALSIEDIECNDIRVEQIDNQIEKLKKTKEKAIADCEKKINLLMKSLNEMKDREAENFDKEIHYLELEKEFILKEINGEH</sequence>
<dbReference type="RefSeq" id="WP_116669966.1">
    <property type="nucleotide sequence ID" value="NZ_CALIUN010000004.1"/>
</dbReference>
<keyword evidence="1" id="KW-0175">Coiled coil</keyword>
<proteinExistence type="predicted"/>
<organism evidence="2 3">
    <name type="scientific">Methanobrevibacter woesei</name>
    <dbReference type="NCBI Taxonomy" id="190976"/>
    <lineage>
        <taxon>Archaea</taxon>
        <taxon>Methanobacteriati</taxon>
        <taxon>Methanobacteriota</taxon>
        <taxon>Methanomada group</taxon>
        <taxon>Methanobacteria</taxon>
        <taxon>Methanobacteriales</taxon>
        <taxon>Methanobacteriaceae</taxon>
        <taxon>Methanobrevibacter</taxon>
    </lineage>
</organism>
<reference evidence="2 3" key="1">
    <citation type="submission" date="2017-03" db="EMBL/GenBank/DDBJ databases">
        <title>Genome sequence of Methanobrevibacter wosei.</title>
        <authorList>
            <person name="Poehlein A."/>
            <person name="Seedorf H."/>
            <person name="Daniel R."/>
        </authorList>
    </citation>
    <scope>NUCLEOTIDE SEQUENCE [LARGE SCALE GENOMIC DNA]</scope>
    <source>
        <strain evidence="2 3">DSM 11979</strain>
    </source>
</reference>
<feature type="coiled-coil region" evidence="1">
    <location>
        <begin position="51"/>
        <end position="89"/>
    </location>
</feature>
<accession>A0A2U1S8E7</accession>
<keyword evidence="3" id="KW-1185">Reference proteome</keyword>
<gene>
    <name evidence="2" type="ORF">MBBWO_11970</name>
</gene>
<evidence type="ECO:0000256" key="1">
    <source>
        <dbReference type="SAM" id="Coils"/>
    </source>
</evidence>
<comment type="caution">
    <text evidence="2">The sequence shown here is derived from an EMBL/GenBank/DDBJ whole genome shotgun (WGS) entry which is preliminary data.</text>
</comment>
<dbReference type="EMBL" id="MZGU01000004">
    <property type="protein sequence ID" value="PWB86342.1"/>
    <property type="molecule type" value="Genomic_DNA"/>
</dbReference>
<evidence type="ECO:0000313" key="2">
    <source>
        <dbReference type="EMBL" id="PWB86342.1"/>
    </source>
</evidence>
<protein>
    <submittedName>
        <fullName evidence="2">Uncharacterized protein</fullName>
    </submittedName>
</protein>